<evidence type="ECO:0000313" key="2">
    <source>
        <dbReference type="EMBL" id="MEQ2306945.1"/>
    </source>
</evidence>
<gene>
    <name evidence="2" type="ORF">AMECASPLE_013232</name>
</gene>
<evidence type="ECO:0000313" key="3">
    <source>
        <dbReference type="Proteomes" id="UP001469553"/>
    </source>
</evidence>
<sequence length="104" mass="11871">MQRDLQRESCCPSELQCGHPHSSGSGLYQKISSQLKKGRMLQHHEPNEPEKSRSPDGTLFQLKSLNGTSSYMKLLKSWGQTTKRSLRRPLDPWERCSSSTQQIV</sequence>
<evidence type="ECO:0000256" key="1">
    <source>
        <dbReference type="SAM" id="MobiDB-lite"/>
    </source>
</evidence>
<reference evidence="2 3" key="1">
    <citation type="submission" date="2021-06" db="EMBL/GenBank/DDBJ databases">
        <authorList>
            <person name="Palmer J.M."/>
        </authorList>
    </citation>
    <scope>NUCLEOTIDE SEQUENCE [LARGE SCALE GENOMIC DNA]</scope>
    <source>
        <strain evidence="2 3">AS_MEX2019</strain>
        <tissue evidence="2">Muscle</tissue>
    </source>
</reference>
<organism evidence="2 3">
    <name type="scientific">Ameca splendens</name>
    <dbReference type="NCBI Taxonomy" id="208324"/>
    <lineage>
        <taxon>Eukaryota</taxon>
        <taxon>Metazoa</taxon>
        <taxon>Chordata</taxon>
        <taxon>Craniata</taxon>
        <taxon>Vertebrata</taxon>
        <taxon>Euteleostomi</taxon>
        <taxon>Actinopterygii</taxon>
        <taxon>Neopterygii</taxon>
        <taxon>Teleostei</taxon>
        <taxon>Neoteleostei</taxon>
        <taxon>Acanthomorphata</taxon>
        <taxon>Ovalentaria</taxon>
        <taxon>Atherinomorphae</taxon>
        <taxon>Cyprinodontiformes</taxon>
        <taxon>Goodeidae</taxon>
        <taxon>Ameca</taxon>
    </lineage>
</organism>
<dbReference type="Proteomes" id="UP001469553">
    <property type="component" value="Unassembled WGS sequence"/>
</dbReference>
<feature type="compositionally biased region" description="Polar residues" evidence="1">
    <location>
        <begin position="22"/>
        <end position="35"/>
    </location>
</feature>
<dbReference type="EMBL" id="JAHRIP010066691">
    <property type="protein sequence ID" value="MEQ2306945.1"/>
    <property type="molecule type" value="Genomic_DNA"/>
</dbReference>
<proteinExistence type="predicted"/>
<protein>
    <submittedName>
        <fullName evidence="2">Uncharacterized protein</fullName>
    </submittedName>
</protein>
<accession>A0ABV0ZLW4</accession>
<feature type="compositionally biased region" description="Basic and acidic residues" evidence="1">
    <location>
        <begin position="42"/>
        <end position="54"/>
    </location>
</feature>
<name>A0ABV0ZLW4_9TELE</name>
<comment type="caution">
    <text evidence="2">The sequence shown here is derived from an EMBL/GenBank/DDBJ whole genome shotgun (WGS) entry which is preliminary data.</text>
</comment>
<feature type="region of interest" description="Disordered" evidence="1">
    <location>
        <begin position="1"/>
        <end position="62"/>
    </location>
</feature>
<keyword evidence="3" id="KW-1185">Reference proteome</keyword>